<feature type="transmembrane region" description="Helical" evidence="1">
    <location>
        <begin position="197"/>
        <end position="220"/>
    </location>
</feature>
<feature type="transmembrane region" description="Helical" evidence="1">
    <location>
        <begin position="58"/>
        <end position="79"/>
    </location>
</feature>
<reference evidence="2 3" key="1">
    <citation type="submission" date="2020-04" db="EMBL/GenBank/DDBJ databases">
        <title>A Flavivirga sp. nov.</title>
        <authorList>
            <person name="Sun X."/>
        </authorList>
    </citation>
    <scope>NUCLEOTIDE SEQUENCE [LARGE SCALE GENOMIC DNA]</scope>
    <source>
        <strain evidence="2 3">Y03</strain>
    </source>
</reference>
<evidence type="ECO:0000313" key="3">
    <source>
        <dbReference type="Proteomes" id="UP000746690"/>
    </source>
</evidence>
<feature type="transmembrane region" description="Helical" evidence="1">
    <location>
        <begin position="33"/>
        <end position="52"/>
    </location>
</feature>
<protein>
    <recommendedName>
        <fullName evidence="4">TIGR02206 family membrane protein</fullName>
    </recommendedName>
</protein>
<dbReference type="EMBL" id="JABBHF010000008">
    <property type="protein sequence ID" value="NMH88731.1"/>
    <property type="molecule type" value="Genomic_DNA"/>
</dbReference>
<feature type="transmembrane region" description="Helical" evidence="1">
    <location>
        <begin position="155"/>
        <end position="177"/>
    </location>
</feature>
<comment type="caution">
    <text evidence="2">The sequence shown here is derived from an EMBL/GenBank/DDBJ whole genome shotgun (WGS) entry which is preliminary data.</text>
</comment>
<evidence type="ECO:0000256" key="1">
    <source>
        <dbReference type="SAM" id="Phobius"/>
    </source>
</evidence>
<feature type="transmembrane region" description="Helical" evidence="1">
    <location>
        <begin position="125"/>
        <end position="143"/>
    </location>
</feature>
<accession>A0ABX1S056</accession>
<proteinExistence type="predicted"/>
<feature type="transmembrane region" description="Helical" evidence="1">
    <location>
        <begin position="6"/>
        <end position="24"/>
    </location>
</feature>
<dbReference type="Proteomes" id="UP000746690">
    <property type="component" value="Unassembled WGS sequence"/>
</dbReference>
<feature type="transmembrane region" description="Helical" evidence="1">
    <location>
        <begin position="91"/>
        <end position="113"/>
    </location>
</feature>
<dbReference type="RefSeq" id="WP_169674991.1">
    <property type="nucleotide sequence ID" value="NZ_JABBHF010000008.1"/>
</dbReference>
<keyword evidence="1" id="KW-1133">Transmembrane helix</keyword>
<keyword evidence="1" id="KW-0812">Transmembrane</keyword>
<organism evidence="2 3">
    <name type="scientific">Flavivirga algicola</name>
    <dbReference type="NCBI Taxonomy" id="2729136"/>
    <lineage>
        <taxon>Bacteria</taxon>
        <taxon>Pseudomonadati</taxon>
        <taxon>Bacteroidota</taxon>
        <taxon>Flavobacteriia</taxon>
        <taxon>Flavobacteriales</taxon>
        <taxon>Flavobacteriaceae</taxon>
        <taxon>Flavivirga</taxon>
    </lineage>
</organism>
<name>A0ABX1S056_9FLAO</name>
<evidence type="ECO:0000313" key="2">
    <source>
        <dbReference type="EMBL" id="NMH88731.1"/>
    </source>
</evidence>
<evidence type="ECO:0008006" key="4">
    <source>
        <dbReference type="Google" id="ProtNLM"/>
    </source>
</evidence>
<keyword evidence="3" id="KW-1185">Reference proteome</keyword>
<sequence>MAEISILVTVSFVFTTLVTLWFFYKASKHRKALFGIIIWMAVLSMLGFSGFYRNTETFPPRFAFLIGPGILFVLLIFLIKKDHKFSDTVNLKWLTLLHVIRIPVEIVLFYAFRAGLIPELMTFEGYNFDILSGLSAPVIYYLVFIKKKIGYKVLLLWNIICLVLLLNILTIAVLSAQTPFQKLAFDQPNIGVTYFPFVWLPAVIVPMVLWSHLVGIRTLYKHKRSSNKIV</sequence>
<keyword evidence="1" id="KW-0472">Membrane</keyword>
<gene>
    <name evidence="2" type="ORF">HHX25_14555</name>
</gene>